<gene>
    <name evidence="2" type="ORF">H8K55_20725</name>
</gene>
<name>A0ABR6YHK9_9BURK</name>
<evidence type="ECO:0000313" key="3">
    <source>
        <dbReference type="Proteomes" id="UP000624279"/>
    </source>
</evidence>
<proteinExistence type="predicted"/>
<comment type="caution">
    <text evidence="2">The sequence shown here is derived from an EMBL/GenBank/DDBJ whole genome shotgun (WGS) entry which is preliminary data.</text>
</comment>
<feature type="region of interest" description="Disordered" evidence="1">
    <location>
        <begin position="77"/>
        <end position="98"/>
    </location>
</feature>
<evidence type="ECO:0000313" key="2">
    <source>
        <dbReference type="EMBL" id="MBC3876026.1"/>
    </source>
</evidence>
<dbReference type="EMBL" id="JACOGA010000030">
    <property type="protein sequence ID" value="MBC3876026.1"/>
    <property type="molecule type" value="Genomic_DNA"/>
</dbReference>
<organism evidence="2 3">
    <name type="scientific">Undibacterium flavidum</name>
    <dbReference type="NCBI Taxonomy" id="2762297"/>
    <lineage>
        <taxon>Bacteria</taxon>
        <taxon>Pseudomonadati</taxon>
        <taxon>Pseudomonadota</taxon>
        <taxon>Betaproteobacteria</taxon>
        <taxon>Burkholderiales</taxon>
        <taxon>Oxalobacteraceae</taxon>
        <taxon>Undibacterium</taxon>
    </lineage>
</organism>
<dbReference type="Proteomes" id="UP000624279">
    <property type="component" value="Unassembled WGS sequence"/>
</dbReference>
<evidence type="ECO:0000256" key="1">
    <source>
        <dbReference type="SAM" id="MobiDB-lite"/>
    </source>
</evidence>
<sequence length="218" mass="23607">MQDHFRFSHSISQQLGSTFFALLIPGLLALALSITKPFPSPTKMIAQSRLLFISAPRSITAPANTATLTARKKQLISEKSNSIKPKTASEKNQLPAPSIAETISSSSVRIDHDMDLMQDTNQASHVERATLTTHAKSKAVWAAYQDSHSDIQKMASRKGIALHATRLNKYDEFQNAAENAVIPGCLEKGTSSKLGLDSLKGLLIIPALTVSALRGKCK</sequence>
<reference evidence="2 3" key="1">
    <citation type="submission" date="2020-08" db="EMBL/GenBank/DDBJ databases">
        <title>Novel species isolated from subtropical streams in China.</title>
        <authorList>
            <person name="Lu H."/>
        </authorList>
    </citation>
    <scope>NUCLEOTIDE SEQUENCE [LARGE SCALE GENOMIC DNA]</scope>
    <source>
        <strain evidence="2 3">LX15W</strain>
    </source>
</reference>
<keyword evidence="3" id="KW-1185">Reference proteome</keyword>
<dbReference type="RefSeq" id="WP_186944090.1">
    <property type="nucleotide sequence ID" value="NZ_JACOGA010000030.1"/>
</dbReference>
<accession>A0ABR6YHK9</accession>
<protein>
    <submittedName>
        <fullName evidence="2">Uncharacterized protein</fullName>
    </submittedName>
</protein>